<dbReference type="Proteomes" id="UP000242705">
    <property type="component" value="Unassembled WGS sequence"/>
</dbReference>
<evidence type="ECO:0000256" key="1">
    <source>
        <dbReference type="SAM" id="MobiDB-lite"/>
    </source>
</evidence>
<name>A0A2T2WDS2_SULTH</name>
<dbReference type="Gene3D" id="3.40.50.300">
    <property type="entry name" value="P-loop containing nucleotide triphosphate hydrolases"/>
    <property type="match status" value="1"/>
</dbReference>
<organism evidence="3 4">
    <name type="scientific">Sulfobacillus thermosulfidooxidans</name>
    <dbReference type="NCBI Taxonomy" id="28034"/>
    <lineage>
        <taxon>Bacteria</taxon>
        <taxon>Bacillati</taxon>
        <taxon>Bacillota</taxon>
        <taxon>Clostridia</taxon>
        <taxon>Eubacteriales</taxon>
        <taxon>Clostridiales Family XVII. Incertae Sedis</taxon>
        <taxon>Sulfobacillus</taxon>
    </lineage>
</organism>
<comment type="caution">
    <text evidence="3">The sequence shown here is derived from an EMBL/GenBank/DDBJ whole genome shotgun (WGS) entry which is preliminary data.</text>
</comment>
<reference evidence="3 4" key="1">
    <citation type="journal article" date="2014" name="BMC Genomics">
        <title>Comparison of environmental and isolate Sulfobacillus genomes reveals diverse carbon, sulfur, nitrogen, and hydrogen metabolisms.</title>
        <authorList>
            <person name="Justice N.B."/>
            <person name="Norman A."/>
            <person name="Brown C.T."/>
            <person name="Singh A."/>
            <person name="Thomas B.C."/>
            <person name="Banfield J.F."/>
        </authorList>
    </citation>
    <scope>NUCLEOTIDE SEQUENCE [LARGE SCALE GENOMIC DNA]</scope>
    <source>
        <strain evidence="3">AMDSBA5</strain>
    </source>
</reference>
<dbReference type="Pfam" id="PF19044">
    <property type="entry name" value="P-loop_TraG"/>
    <property type="match status" value="1"/>
</dbReference>
<evidence type="ECO:0000259" key="2">
    <source>
        <dbReference type="Pfam" id="PF19044"/>
    </source>
</evidence>
<proteinExistence type="predicted"/>
<feature type="region of interest" description="Disordered" evidence="1">
    <location>
        <begin position="307"/>
        <end position="327"/>
    </location>
</feature>
<evidence type="ECO:0000313" key="3">
    <source>
        <dbReference type="EMBL" id="PSR20378.1"/>
    </source>
</evidence>
<feature type="domain" description="TraG P-loop" evidence="2">
    <location>
        <begin position="95"/>
        <end position="212"/>
    </location>
</feature>
<feature type="non-terminal residue" evidence="3">
    <location>
        <position position="1"/>
    </location>
</feature>
<protein>
    <recommendedName>
        <fullName evidence="2">TraG P-loop domain-containing protein</fullName>
    </recommendedName>
</protein>
<dbReference type="AlphaFoldDB" id="A0A2T2WDS2"/>
<gene>
    <name evidence="3" type="ORF">C7B47_18060</name>
</gene>
<dbReference type="InterPro" id="IPR043964">
    <property type="entry name" value="P-loop_TraG"/>
</dbReference>
<dbReference type="InterPro" id="IPR027417">
    <property type="entry name" value="P-loop_NTPase"/>
</dbReference>
<evidence type="ECO:0000313" key="4">
    <source>
        <dbReference type="Proteomes" id="UP000242705"/>
    </source>
</evidence>
<accession>A0A2T2WDS2</accession>
<sequence length="327" mass="36783">PRHITQLDENERQLLTAKIDFLLTLIDLMIQGQWTLEERALTEDLIRQVYGRYGITNDPVSLIDPDTLSVHPRMKPMPKLRDMVQALLQHPQLNRIGIMLKPFIQGGTLDLFDGDVPPSALDSRLTVFNIEGLLRAQKHLQPVAYLVIGELIQQRLLQSGRRTIIMIDEAHILFANEGTALWLSRLFRMSAKLNSAVWLLTQSLVDMIGDPATGLQVPGQDDARVCLSNTSINWLGPIDKESDARLLAQEFNLSGAEVEFLRKAQKGLGIWRTNRFHVPVQGQAPAILHPLLSSTLDEKTQTMMQYPDPLQGRQPMPAEVGEPMMPV</sequence>
<dbReference type="SUPFAM" id="SSF52540">
    <property type="entry name" value="P-loop containing nucleoside triphosphate hydrolases"/>
    <property type="match status" value="1"/>
</dbReference>
<dbReference type="EMBL" id="PXYX01000151">
    <property type="protein sequence ID" value="PSR20378.1"/>
    <property type="molecule type" value="Genomic_DNA"/>
</dbReference>